<dbReference type="SUPFAM" id="SSF55729">
    <property type="entry name" value="Acyl-CoA N-acyltransferases (Nat)"/>
    <property type="match status" value="1"/>
</dbReference>
<dbReference type="AlphaFoldDB" id="A0A412X1X7"/>
<evidence type="ECO:0000313" key="3">
    <source>
        <dbReference type="Proteomes" id="UP000283589"/>
    </source>
</evidence>
<proteinExistence type="predicted"/>
<dbReference type="PANTHER" id="PTHR43415:SF3">
    <property type="entry name" value="GNAT-FAMILY ACETYLTRANSFERASE"/>
    <property type="match status" value="1"/>
</dbReference>
<feature type="domain" description="N-acetyltransferase" evidence="1">
    <location>
        <begin position="9"/>
        <end position="146"/>
    </location>
</feature>
<dbReference type="GO" id="GO:0016747">
    <property type="term" value="F:acyltransferase activity, transferring groups other than amino-acyl groups"/>
    <property type="evidence" value="ECO:0007669"/>
    <property type="project" value="InterPro"/>
</dbReference>
<dbReference type="PANTHER" id="PTHR43415">
    <property type="entry name" value="SPERMIDINE N(1)-ACETYLTRANSFERASE"/>
    <property type="match status" value="1"/>
</dbReference>
<dbReference type="InterPro" id="IPR016181">
    <property type="entry name" value="Acyl_CoA_acyltransferase"/>
</dbReference>
<evidence type="ECO:0000313" key="2">
    <source>
        <dbReference type="EMBL" id="RGV34350.1"/>
    </source>
</evidence>
<dbReference type="InterPro" id="IPR000182">
    <property type="entry name" value="GNAT_dom"/>
</dbReference>
<reference evidence="2 3" key="1">
    <citation type="submission" date="2018-08" db="EMBL/GenBank/DDBJ databases">
        <title>A genome reference for cultivated species of the human gut microbiota.</title>
        <authorList>
            <person name="Zou Y."/>
            <person name="Xue W."/>
            <person name="Luo G."/>
        </authorList>
    </citation>
    <scope>NUCLEOTIDE SEQUENCE [LARGE SCALE GENOMIC DNA]</scope>
    <source>
        <strain evidence="2 3">AF14-49</strain>
    </source>
</reference>
<gene>
    <name evidence="2" type="ORF">DWW18_08530</name>
</gene>
<dbReference type="EMBL" id="QRZA01000008">
    <property type="protein sequence ID" value="RGV34350.1"/>
    <property type="molecule type" value="Genomic_DNA"/>
</dbReference>
<dbReference type="Proteomes" id="UP000283589">
    <property type="component" value="Unassembled WGS sequence"/>
</dbReference>
<name>A0A412X1X7_9BACT</name>
<dbReference type="Pfam" id="PF13302">
    <property type="entry name" value="Acetyltransf_3"/>
    <property type="match status" value="1"/>
</dbReference>
<protein>
    <submittedName>
        <fullName evidence="2">N-acetyltransferase</fullName>
    </submittedName>
</protein>
<evidence type="ECO:0000259" key="1">
    <source>
        <dbReference type="Pfam" id="PF13302"/>
    </source>
</evidence>
<sequence>MIKITGEHLYIKEIEIDELTDSVMAWFSDKHLMKYYTNSQKVITRDSLIAAIEQGKKEGNIFTYGIYDIQRELLIGTLKLGPINKVHRTSDLATLIGDYSFLGKGLAAEAIKLGNQLAFSVYDIRKLYGGMYESNVASIKAYLRAGWLIEGRLKGFYQVDGRNEDRVLVGCFNPKYFSEIEIEKVRNKQENYYE</sequence>
<comment type="caution">
    <text evidence="2">The sequence shown here is derived from an EMBL/GenBank/DDBJ whole genome shotgun (WGS) entry which is preliminary data.</text>
</comment>
<keyword evidence="2" id="KW-0808">Transferase</keyword>
<dbReference type="Gene3D" id="3.40.630.30">
    <property type="match status" value="1"/>
</dbReference>
<organism evidence="2 3">
    <name type="scientific">Butyricimonas virosa</name>
    <dbReference type="NCBI Taxonomy" id="544645"/>
    <lineage>
        <taxon>Bacteria</taxon>
        <taxon>Pseudomonadati</taxon>
        <taxon>Bacteroidota</taxon>
        <taxon>Bacteroidia</taxon>
        <taxon>Bacteroidales</taxon>
        <taxon>Odoribacteraceae</taxon>
        <taxon>Butyricimonas</taxon>
    </lineage>
</organism>
<dbReference type="RefSeq" id="WP_118259963.1">
    <property type="nucleotide sequence ID" value="NZ_CALBWO010000029.1"/>
</dbReference>
<accession>A0A412X1X7</accession>